<dbReference type="Proteomes" id="UP000023703">
    <property type="component" value="Chromosome"/>
</dbReference>
<dbReference type="GO" id="GO:0006950">
    <property type="term" value="P:response to stress"/>
    <property type="evidence" value="ECO:0007669"/>
    <property type="project" value="TreeGrafter"/>
</dbReference>
<dbReference type="RefSeq" id="WP_052540262.1">
    <property type="nucleotide sequence ID" value="NZ_CP006842.1"/>
</dbReference>
<dbReference type="Gene3D" id="1.10.10.10">
    <property type="entry name" value="Winged helix-like DNA-binding domain superfamily/Winged helix DNA-binding domain"/>
    <property type="match status" value="1"/>
</dbReference>
<dbReference type="OrthoDB" id="3528579at2"/>
<dbReference type="eggNOG" id="COG1846">
    <property type="taxonomic scope" value="Bacteria"/>
</dbReference>
<dbReference type="InterPro" id="IPR036390">
    <property type="entry name" value="WH_DNA-bd_sf"/>
</dbReference>
<dbReference type="GO" id="GO:0003700">
    <property type="term" value="F:DNA-binding transcription factor activity"/>
    <property type="evidence" value="ECO:0007669"/>
    <property type="project" value="InterPro"/>
</dbReference>
<dbReference type="InterPro" id="IPR000835">
    <property type="entry name" value="HTH_MarR-typ"/>
</dbReference>
<sequence>MGDETQDDQGTLERQRDRMISGLRAYGKTYGEVGRQFAAGLDLHFTDASAVIEILAAEEGGTPLTPARLSERIGLTTGATSSLLRRLESAGHIVRSRDQEDRRVVTLRSTPGIQATADRFFDPLGTRISAVLSQYPPELLSEVEKVIEDLRVSMEVYISEEPDVQRG</sequence>
<dbReference type="STRING" id="1404245.CGLY_13990"/>
<gene>
    <name evidence="2" type="ORF">CGLY_13990</name>
</gene>
<reference evidence="2 3" key="1">
    <citation type="journal article" date="2015" name="Int. J. Syst. Evol. Microbiol.">
        <title>Revisiting Corynebacterium glyciniphilum (ex Kubota et al., 1972) sp. nov., nom. rev., isolated from putrefied banana.</title>
        <authorList>
            <person name="Al-Dilaimi A."/>
            <person name="Bednarz H."/>
            <person name="Lomker A."/>
            <person name="Niehaus K."/>
            <person name="Kalinowski J."/>
            <person name="Ruckert C."/>
        </authorList>
    </citation>
    <scope>NUCLEOTIDE SEQUENCE [LARGE SCALE GENOMIC DNA]</scope>
    <source>
        <strain evidence="2">AJ 3170</strain>
    </source>
</reference>
<accession>X5DPV1</accession>
<name>X5DPV1_9CORY</name>
<keyword evidence="3" id="KW-1185">Reference proteome</keyword>
<organism evidence="2 3">
    <name type="scientific">Corynebacterium glyciniphilum AJ 3170</name>
    <dbReference type="NCBI Taxonomy" id="1404245"/>
    <lineage>
        <taxon>Bacteria</taxon>
        <taxon>Bacillati</taxon>
        <taxon>Actinomycetota</taxon>
        <taxon>Actinomycetes</taxon>
        <taxon>Mycobacteriales</taxon>
        <taxon>Corynebacteriaceae</taxon>
        <taxon>Corynebacterium</taxon>
    </lineage>
</organism>
<dbReference type="PANTHER" id="PTHR33164:SF106">
    <property type="entry name" value="TRANSCRIPTIONAL REGULATORY PROTEIN"/>
    <property type="match status" value="1"/>
</dbReference>
<proteinExistence type="predicted"/>
<dbReference type="InterPro" id="IPR036388">
    <property type="entry name" value="WH-like_DNA-bd_sf"/>
</dbReference>
<evidence type="ECO:0000259" key="1">
    <source>
        <dbReference type="SMART" id="SM00347"/>
    </source>
</evidence>
<dbReference type="SUPFAM" id="SSF46785">
    <property type="entry name" value="Winged helix' DNA-binding domain"/>
    <property type="match status" value="1"/>
</dbReference>
<evidence type="ECO:0000313" key="2">
    <source>
        <dbReference type="EMBL" id="AHW65238.1"/>
    </source>
</evidence>
<dbReference type="AlphaFoldDB" id="X5DPV1"/>
<dbReference type="PANTHER" id="PTHR33164">
    <property type="entry name" value="TRANSCRIPTIONAL REGULATOR, MARR FAMILY"/>
    <property type="match status" value="1"/>
</dbReference>
<dbReference type="KEGG" id="cgy:CGLY_13990"/>
<dbReference type="InterPro" id="IPR039422">
    <property type="entry name" value="MarR/SlyA-like"/>
</dbReference>
<dbReference type="HOGENOM" id="CLU_083287_1_0_11"/>
<feature type="domain" description="HTH marR-type" evidence="1">
    <location>
        <begin position="38"/>
        <end position="140"/>
    </location>
</feature>
<dbReference type="Pfam" id="PF12802">
    <property type="entry name" value="MarR_2"/>
    <property type="match status" value="1"/>
</dbReference>
<dbReference type="EMBL" id="CP006842">
    <property type="protein sequence ID" value="AHW65238.1"/>
    <property type="molecule type" value="Genomic_DNA"/>
</dbReference>
<evidence type="ECO:0000313" key="3">
    <source>
        <dbReference type="Proteomes" id="UP000023703"/>
    </source>
</evidence>
<dbReference type="SMART" id="SM00347">
    <property type="entry name" value="HTH_MARR"/>
    <property type="match status" value="1"/>
</dbReference>
<protein>
    <submittedName>
        <fullName evidence="2">Transcriptional regulator, MarR-family</fullName>
    </submittedName>
</protein>